<dbReference type="Proteomes" id="UP000271241">
    <property type="component" value="Unassembled WGS sequence"/>
</dbReference>
<feature type="region of interest" description="Disordered" evidence="1">
    <location>
        <begin position="1"/>
        <end position="112"/>
    </location>
</feature>
<feature type="domain" description="Nascent polypeptide-associated complex subunit alpha-like UBA" evidence="2">
    <location>
        <begin position="115"/>
        <end position="153"/>
    </location>
</feature>
<sequence>MPKKTKPKKTQTASAASSAAASVTMTAVADGKSQPEHDAAQPDDEQQQQQKGHGAQASKDMGDMVRLLADKQSGELELSKTEKALKEIREEARNRKTERAKTATEASKQQQALTLNSDDVALVMAEFELTRPVAERHLREQQGDLGRTLRALVA</sequence>
<keyword evidence="4" id="KW-1185">Reference proteome</keyword>
<dbReference type="PANTHER" id="PTHR31184:SF2">
    <property type="entry name" value="HUNTINGTIN-INTERACTING PROTEIN K"/>
    <property type="match status" value="1"/>
</dbReference>
<accession>A0A4P9XQ97</accession>
<dbReference type="InterPro" id="IPR052617">
    <property type="entry name" value="Huntingtin-int_K"/>
</dbReference>
<evidence type="ECO:0000313" key="4">
    <source>
        <dbReference type="Proteomes" id="UP000271241"/>
    </source>
</evidence>
<dbReference type="Pfam" id="PF19026">
    <property type="entry name" value="UBA_HYPK"/>
    <property type="match status" value="1"/>
</dbReference>
<dbReference type="GO" id="GO:0050821">
    <property type="term" value="P:protein stabilization"/>
    <property type="evidence" value="ECO:0007669"/>
    <property type="project" value="TreeGrafter"/>
</dbReference>
<feature type="compositionally biased region" description="Basic and acidic residues" evidence="1">
    <location>
        <begin position="60"/>
        <end position="102"/>
    </location>
</feature>
<feature type="compositionally biased region" description="Low complexity" evidence="1">
    <location>
        <begin position="47"/>
        <end position="57"/>
    </location>
</feature>
<feature type="compositionally biased region" description="Low complexity" evidence="1">
    <location>
        <begin position="10"/>
        <end position="29"/>
    </location>
</feature>
<dbReference type="PANTHER" id="PTHR31184">
    <property type="entry name" value="HUNTINGTIN-INTERACTING PROTEIN K FAMILY MEMBER"/>
    <property type="match status" value="1"/>
</dbReference>
<gene>
    <name evidence="3" type="ORF">THASP1DRAFT_24405</name>
</gene>
<dbReference type="EMBL" id="KZ992718">
    <property type="protein sequence ID" value="RKP07450.1"/>
    <property type="molecule type" value="Genomic_DNA"/>
</dbReference>
<organism evidence="3 4">
    <name type="scientific">Thamnocephalis sphaerospora</name>
    <dbReference type="NCBI Taxonomy" id="78915"/>
    <lineage>
        <taxon>Eukaryota</taxon>
        <taxon>Fungi</taxon>
        <taxon>Fungi incertae sedis</taxon>
        <taxon>Zoopagomycota</taxon>
        <taxon>Zoopagomycotina</taxon>
        <taxon>Zoopagomycetes</taxon>
        <taxon>Zoopagales</taxon>
        <taxon>Sigmoideomycetaceae</taxon>
        <taxon>Thamnocephalis</taxon>
    </lineage>
</organism>
<evidence type="ECO:0000313" key="3">
    <source>
        <dbReference type="EMBL" id="RKP07450.1"/>
    </source>
</evidence>
<dbReference type="GO" id="GO:0043066">
    <property type="term" value="P:negative regulation of apoptotic process"/>
    <property type="evidence" value="ECO:0007669"/>
    <property type="project" value="TreeGrafter"/>
</dbReference>
<evidence type="ECO:0000259" key="2">
    <source>
        <dbReference type="Pfam" id="PF19026"/>
    </source>
</evidence>
<dbReference type="InterPro" id="IPR038922">
    <property type="entry name" value="HYPK_UBA"/>
</dbReference>
<protein>
    <recommendedName>
        <fullName evidence="2">Nascent polypeptide-associated complex subunit alpha-like UBA domain-containing protein</fullName>
    </recommendedName>
</protein>
<evidence type="ECO:0000256" key="1">
    <source>
        <dbReference type="SAM" id="MobiDB-lite"/>
    </source>
</evidence>
<proteinExistence type="predicted"/>
<name>A0A4P9XQ97_9FUNG</name>
<dbReference type="OrthoDB" id="285219at2759"/>
<dbReference type="AlphaFoldDB" id="A0A4P9XQ97"/>
<dbReference type="InterPro" id="IPR044034">
    <property type="entry name" value="NAC-like_UBA"/>
</dbReference>
<dbReference type="STRING" id="78915.A0A4P9XQ97"/>
<reference evidence="4" key="1">
    <citation type="journal article" date="2018" name="Nat. Microbiol.">
        <title>Leveraging single-cell genomics to expand the fungal tree of life.</title>
        <authorList>
            <person name="Ahrendt S.R."/>
            <person name="Quandt C.A."/>
            <person name="Ciobanu D."/>
            <person name="Clum A."/>
            <person name="Salamov A."/>
            <person name="Andreopoulos B."/>
            <person name="Cheng J.F."/>
            <person name="Woyke T."/>
            <person name="Pelin A."/>
            <person name="Henrissat B."/>
            <person name="Reynolds N.K."/>
            <person name="Benny G.L."/>
            <person name="Smith M.E."/>
            <person name="James T.Y."/>
            <person name="Grigoriev I.V."/>
        </authorList>
    </citation>
    <scope>NUCLEOTIDE SEQUENCE [LARGE SCALE GENOMIC DNA]</scope>
    <source>
        <strain evidence="4">RSA 1356</strain>
    </source>
</reference>
<dbReference type="CDD" id="cd14361">
    <property type="entry name" value="UBA_HYPK"/>
    <property type="match status" value="1"/>
</dbReference>